<dbReference type="EMBL" id="JARQZJ010000033">
    <property type="protein sequence ID" value="KAK9875400.1"/>
    <property type="molecule type" value="Genomic_DNA"/>
</dbReference>
<keyword evidence="7" id="KW-1185">Reference proteome</keyword>
<sequence>MLFLKSLLSFNFKYLKMVDFGNSYFFATFLIELLPPFASSTAAVSVSGHNFLLFIPVLLRGTEKFKQNGWSDFINTFVYLWTVHRYTHYVVHRYKFRHKNKTDIILRLKQIYTPGKGTN</sequence>
<evidence type="ECO:0000313" key="1">
    <source>
        <dbReference type="EMBL" id="KAK9875400.1"/>
    </source>
</evidence>
<dbReference type="Proteomes" id="UP001431783">
    <property type="component" value="Unassembled WGS sequence"/>
</dbReference>
<evidence type="ECO:0000313" key="3">
    <source>
        <dbReference type="EMBL" id="KAK9884033.1"/>
    </source>
</evidence>
<evidence type="ECO:0000313" key="7">
    <source>
        <dbReference type="Proteomes" id="UP001431783"/>
    </source>
</evidence>
<dbReference type="EMBL" id="JARQZJ010000121">
    <property type="protein sequence ID" value="KAK9888918.1"/>
    <property type="molecule type" value="Genomic_DNA"/>
</dbReference>
<dbReference type="EMBL" id="JARQZJ010000092">
    <property type="protein sequence ID" value="KAK9884132.1"/>
    <property type="molecule type" value="Genomic_DNA"/>
</dbReference>
<proteinExistence type="predicted"/>
<gene>
    <name evidence="6" type="ORF">WA026_001139</name>
    <name evidence="2" type="ORF">WA026_001896</name>
    <name evidence="3" type="ORF">WA026_004966</name>
    <name evidence="4" type="ORF">WA026_005083</name>
    <name evidence="5" type="ORF">WA026_007555</name>
    <name evidence="1" type="ORF">WA026_007794</name>
</gene>
<name>A0AAW1UQ85_9CUCU</name>
<dbReference type="EMBL" id="JARQZJ010000092">
    <property type="protein sequence ID" value="KAK9884033.1"/>
    <property type="molecule type" value="Genomic_DNA"/>
</dbReference>
<dbReference type="EMBL" id="JARQZJ010000093">
    <property type="protein sequence ID" value="KAK9884710.1"/>
    <property type="molecule type" value="Genomic_DNA"/>
</dbReference>
<dbReference type="AlphaFoldDB" id="A0AAW1UQ85"/>
<accession>A0AAW1UQ85</accession>
<organism evidence="5 7">
    <name type="scientific">Henosepilachna vigintioctopunctata</name>
    <dbReference type="NCBI Taxonomy" id="420089"/>
    <lineage>
        <taxon>Eukaryota</taxon>
        <taxon>Metazoa</taxon>
        <taxon>Ecdysozoa</taxon>
        <taxon>Arthropoda</taxon>
        <taxon>Hexapoda</taxon>
        <taxon>Insecta</taxon>
        <taxon>Pterygota</taxon>
        <taxon>Neoptera</taxon>
        <taxon>Endopterygota</taxon>
        <taxon>Coleoptera</taxon>
        <taxon>Polyphaga</taxon>
        <taxon>Cucujiformia</taxon>
        <taxon>Coccinelloidea</taxon>
        <taxon>Coccinellidae</taxon>
        <taxon>Epilachninae</taxon>
        <taxon>Epilachnini</taxon>
        <taxon>Henosepilachna</taxon>
    </lineage>
</organism>
<evidence type="ECO:0000313" key="4">
    <source>
        <dbReference type="EMBL" id="KAK9884132.1"/>
    </source>
</evidence>
<reference evidence="5 7" key="1">
    <citation type="submission" date="2023-03" db="EMBL/GenBank/DDBJ databases">
        <title>Genome insight into feeding habits of ladybird beetles.</title>
        <authorList>
            <person name="Li H.-S."/>
            <person name="Huang Y.-H."/>
            <person name="Pang H."/>
        </authorList>
    </citation>
    <scope>NUCLEOTIDE SEQUENCE [LARGE SCALE GENOMIC DNA]</scope>
    <source>
        <strain evidence="5">SYSU_2023b</strain>
        <tissue evidence="5">Whole body</tissue>
    </source>
</reference>
<comment type="caution">
    <text evidence="5">The sequence shown here is derived from an EMBL/GenBank/DDBJ whole genome shotgun (WGS) entry which is preliminary data.</text>
</comment>
<evidence type="ECO:0000313" key="5">
    <source>
        <dbReference type="EMBL" id="KAK9884710.1"/>
    </source>
</evidence>
<protein>
    <submittedName>
        <fullName evidence="5">Uncharacterized protein</fullName>
    </submittedName>
</protein>
<dbReference type="EMBL" id="JARQZJ010000091">
    <property type="protein sequence ID" value="KAK9883709.1"/>
    <property type="molecule type" value="Genomic_DNA"/>
</dbReference>
<evidence type="ECO:0000313" key="6">
    <source>
        <dbReference type="EMBL" id="KAK9888918.1"/>
    </source>
</evidence>
<evidence type="ECO:0000313" key="2">
    <source>
        <dbReference type="EMBL" id="KAK9883709.1"/>
    </source>
</evidence>